<gene>
    <name evidence="1" type="ORF">BELL_1057g00030</name>
</gene>
<dbReference type="STRING" id="278938.A0A4Z1J4G1"/>
<dbReference type="Proteomes" id="UP000297229">
    <property type="component" value="Unassembled WGS sequence"/>
</dbReference>
<dbReference type="EMBL" id="PQXM01001055">
    <property type="protein sequence ID" value="TGO63963.1"/>
    <property type="molecule type" value="Genomic_DNA"/>
</dbReference>
<dbReference type="Gene3D" id="3.30.420.10">
    <property type="entry name" value="Ribonuclease H-like superfamily/Ribonuclease H"/>
    <property type="match status" value="1"/>
</dbReference>
<reference evidence="1 2" key="1">
    <citation type="submission" date="2017-12" db="EMBL/GenBank/DDBJ databases">
        <title>Comparative genomics of Botrytis spp.</title>
        <authorList>
            <person name="Valero-Jimenez C.A."/>
            <person name="Tapia P."/>
            <person name="Veloso J."/>
            <person name="Silva-Moreno E."/>
            <person name="Staats M."/>
            <person name="Valdes J.H."/>
            <person name="Van Kan J.A.L."/>
        </authorList>
    </citation>
    <scope>NUCLEOTIDE SEQUENCE [LARGE SCALE GENOMIC DNA]</scope>
    <source>
        <strain evidence="1 2">Be9601</strain>
    </source>
</reference>
<protein>
    <submittedName>
        <fullName evidence="1">Uncharacterized protein</fullName>
    </submittedName>
</protein>
<proteinExistence type="predicted"/>
<dbReference type="GO" id="GO:0003676">
    <property type="term" value="F:nucleic acid binding"/>
    <property type="evidence" value="ECO:0007669"/>
    <property type="project" value="InterPro"/>
</dbReference>
<evidence type="ECO:0000313" key="2">
    <source>
        <dbReference type="Proteomes" id="UP000297229"/>
    </source>
</evidence>
<organism evidence="1 2">
    <name type="scientific">Botrytis elliptica</name>
    <dbReference type="NCBI Taxonomy" id="278938"/>
    <lineage>
        <taxon>Eukaryota</taxon>
        <taxon>Fungi</taxon>
        <taxon>Dikarya</taxon>
        <taxon>Ascomycota</taxon>
        <taxon>Pezizomycotina</taxon>
        <taxon>Leotiomycetes</taxon>
        <taxon>Helotiales</taxon>
        <taxon>Sclerotiniaceae</taxon>
        <taxon>Botrytis</taxon>
    </lineage>
</organism>
<keyword evidence="2" id="KW-1185">Reference proteome</keyword>
<accession>A0A4Z1J4G1</accession>
<name>A0A4Z1J4G1_9HELO</name>
<comment type="caution">
    <text evidence="1">The sequence shown here is derived from an EMBL/GenBank/DDBJ whole genome shotgun (WGS) entry which is preliminary data.</text>
</comment>
<sequence>MEDMASCGGTTDYVHARGHSGDEGNSHADKCAKAGAELNTVDRINRVEQCTNMETQGQFVWRYDNGWDNVSVEAKHYDAMRRLFVYKGYLMTWNGNFYVFAAGERCWVLLVSDTGAKS</sequence>
<dbReference type="InterPro" id="IPR036397">
    <property type="entry name" value="RNaseH_sf"/>
</dbReference>
<evidence type="ECO:0000313" key="1">
    <source>
        <dbReference type="EMBL" id="TGO63963.1"/>
    </source>
</evidence>
<dbReference type="AlphaFoldDB" id="A0A4Z1J4G1"/>